<dbReference type="GO" id="GO:0005524">
    <property type="term" value="F:ATP binding"/>
    <property type="evidence" value="ECO:0007669"/>
    <property type="project" value="UniProtKB-UniRule"/>
</dbReference>
<keyword evidence="16" id="KW-1185">Reference proteome</keyword>
<dbReference type="AlphaFoldDB" id="A0A3D8IAZ1"/>
<protein>
    <recommendedName>
        <fullName evidence="11">tRNA dimethylallyltransferase</fullName>
        <ecNumber evidence="11">2.5.1.75</ecNumber>
    </recommendedName>
    <alternativeName>
        <fullName evidence="11">Dimethylallyl diphosphate:tRNA dimethylallyltransferase</fullName>
        <shortName evidence="11">DMAPP:tRNA dimethylallyltransferase</shortName>
        <shortName evidence="11">DMATase</shortName>
    </alternativeName>
    <alternativeName>
        <fullName evidence="11">Isopentenyl-diphosphate:tRNA isopentenyltransferase</fullName>
        <shortName evidence="11">IPP transferase</shortName>
        <shortName evidence="11">IPPT</shortName>
        <shortName evidence="11">IPTase</shortName>
    </alternativeName>
</protein>
<evidence type="ECO:0000256" key="13">
    <source>
        <dbReference type="RuleBase" id="RU003784"/>
    </source>
</evidence>
<dbReference type="EMBL" id="NXLS01000010">
    <property type="protein sequence ID" value="RDU61934.1"/>
    <property type="molecule type" value="Genomic_DNA"/>
</dbReference>
<evidence type="ECO:0000256" key="7">
    <source>
        <dbReference type="ARBA" id="ARBA00022741"/>
    </source>
</evidence>
<evidence type="ECO:0000313" key="15">
    <source>
        <dbReference type="EMBL" id="RDU61934.1"/>
    </source>
</evidence>
<keyword evidence="9 11" id="KW-0460">Magnesium</keyword>
<organism evidence="15 16">
    <name type="scientific">Helicobacter ganmani</name>
    <dbReference type="NCBI Taxonomy" id="60246"/>
    <lineage>
        <taxon>Bacteria</taxon>
        <taxon>Pseudomonadati</taxon>
        <taxon>Campylobacterota</taxon>
        <taxon>Epsilonproteobacteria</taxon>
        <taxon>Campylobacterales</taxon>
        <taxon>Helicobacteraceae</taxon>
        <taxon>Helicobacter</taxon>
    </lineage>
</organism>
<evidence type="ECO:0000256" key="10">
    <source>
        <dbReference type="ARBA" id="ARBA00049563"/>
    </source>
</evidence>
<keyword evidence="7 11" id="KW-0547">Nucleotide-binding</keyword>
<evidence type="ECO:0000256" key="12">
    <source>
        <dbReference type="RuleBase" id="RU003783"/>
    </source>
</evidence>
<evidence type="ECO:0000256" key="11">
    <source>
        <dbReference type="HAMAP-Rule" id="MF_00185"/>
    </source>
</evidence>
<dbReference type="NCBIfam" id="TIGR00174">
    <property type="entry name" value="miaA"/>
    <property type="match status" value="1"/>
</dbReference>
<dbReference type="HAMAP" id="MF_00185">
    <property type="entry name" value="IPP_trans"/>
    <property type="match status" value="1"/>
</dbReference>
<evidence type="ECO:0000256" key="4">
    <source>
        <dbReference type="ARBA" id="ARBA00011245"/>
    </source>
</evidence>
<dbReference type="PANTHER" id="PTHR11088">
    <property type="entry name" value="TRNA DIMETHYLALLYLTRANSFERASE"/>
    <property type="match status" value="1"/>
</dbReference>
<evidence type="ECO:0000256" key="6">
    <source>
        <dbReference type="ARBA" id="ARBA00022694"/>
    </source>
</evidence>
<dbReference type="Gene3D" id="3.40.50.300">
    <property type="entry name" value="P-loop containing nucleotide triphosphate hydrolases"/>
    <property type="match status" value="1"/>
</dbReference>
<gene>
    <name evidence="11" type="primary">miaA</name>
    <name evidence="15" type="ORF">CQA43_08495</name>
</gene>
<reference evidence="15 16" key="1">
    <citation type="submission" date="2018-04" db="EMBL/GenBank/DDBJ databases">
        <title>Novel Campyloabacter and Helicobacter Species and Strains.</title>
        <authorList>
            <person name="Mannion A.J."/>
            <person name="Shen Z."/>
            <person name="Fox J.G."/>
        </authorList>
    </citation>
    <scope>NUCLEOTIDE SEQUENCE [LARGE SCALE GENOMIC DNA]</scope>
    <source>
        <strain evidence="15 16">MIT 99-5101</strain>
    </source>
</reference>
<dbReference type="GO" id="GO:0006400">
    <property type="term" value="P:tRNA modification"/>
    <property type="evidence" value="ECO:0007669"/>
    <property type="project" value="TreeGrafter"/>
</dbReference>
<dbReference type="GeneID" id="82536317"/>
<dbReference type="Gene3D" id="1.10.20.140">
    <property type="match status" value="1"/>
</dbReference>
<dbReference type="Pfam" id="PF01715">
    <property type="entry name" value="IPPT"/>
    <property type="match status" value="1"/>
</dbReference>
<proteinExistence type="inferred from homology"/>
<evidence type="ECO:0000256" key="8">
    <source>
        <dbReference type="ARBA" id="ARBA00022840"/>
    </source>
</evidence>
<dbReference type="SUPFAM" id="SSF52540">
    <property type="entry name" value="P-loop containing nucleoside triphosphate hydrolases"/>
    <property type="match status" value="1"/>
</dbReference>
<comment type="caution">
    <text evidence="11">Lacks conserved residue(s) required for the propagation of feature annotation.</text>
</comment>
<accession>A0A3D8IAZ1</accession>
<dbReference type="InterPro" id="IPR039657">
    <property type="entry name" value="Dimethylallyltransferase"/>
</dbReference>
<comment type="subunit">
    <text evidence="4 11">Monomer.</text>
</comment>
<evidence type="ECO:0000313" key="16">
    <source>
        <dbReference type="Proteomes" id="UP000256650"/>
    </source>
</evidence>
<evidence type="ECO:0000256" key="5">
    <source>
        <dbReference type="ARBA" id="ARBA00022679"/>
    </source>
</evidence>
<feature type="binding site" evidence="11">
    <location>
        <begin position="12"/>
        <end position="17"/>
    </location>
    <ligand>
        <name>substrate</name>
    </ligand>
</feature>
<feature type="binding site" evidence="11">
    <location>
        <begin position="10"/>
        <end position="17"/>
    </location>
    <ligand>
        <name>ATP</name>
        <dbReference type="ChEBI" id="CHEBI:30616"/>
    </ligand>
</feature>
<comment type="catalytic activity">
    <reaction evidence="10 11 12">
        <text>adenosine(37) in tRNA + dimethylallyl diphosphate = N(6)-dimethylallyladenosine(37) in tRNA + diphosphate</text>
        <dbReference type="Rhea" id="RHEA:26482"/>
        <dbReference type="Rhea" id="RHEA-COMP:10162"/>
        <dbReference type="Rhea" id="RHEA-COMP:10375"/>
        <dbReference type="ChEBI" id="CHEBI:33019"/>
        <dbReference type="ChEBI" id="CHEBI:57623"/>
        <dbReference type="ChEBI" id="CHEBI:74411"/>
        <dbReference type="ChEBI" id="CHEBI:74415"/>
        <dbReference type="EC" id="2.5.1.75"/>
    </reaction>
</comment>
<evidence type="ECO:0000256" key="2">
    <source>
        <dbReference type="ARBA" id="ARBA00003213"/>
    </source>
</evidence>
<comment type="caution">
    <text evidence="15">The sequence shown here is derived from an EMBL/GenBank/DDBJ whole genome shotgun (WGS) entry which is preliminary data.</text>
</comment>
<comment type="cofactor">
    <cofactor evidence="1 11">
        <name>Mg(2+)</name>
        <dbReference type="ChEBI" id="CHEBI:18420"/>
    </cofactor>
</comment>
<dbReference type="RefSeq" id="WP_115552169.1">
    <property type="nucleotide sequence ID" value="NZ_CAONBV010000020.1"/>
</dbReference>
<keyword evidence="5 11" id="KW-0808">Transferase</keyword>
<dbReference type="PANTHER" id="PTHR11088:SF60">
    <property type="entry name" value="TRNA DIMETHYLALLYLTRANSFERASE"/>
    <property type="match status" value="1"/>
</dbReference>
<dbReference type="OrthoDB" id="9776390at2"/>
<dbReference type="GO" id="GO:0052381">
    <property type="term" value="F:tRNA dimethylallyltransferase activity"/>
    <property type="evidence" value="ECO:0007669"/>
    <property type="project" value="UniProtKB-UniRule"/>
</dbReference>
<name>A0A3D8IAZ1_9HELI</name>
<comment type="similarity">
    <text evidence="3 11 14">Belongs to the IPP transferase family.</text>
</comment>
<comment type="function">
    <text evidence="2 11 13">Catalyzes the transfer of a dimethylallyl group onto the adenine at position 37 in tRNAs that read codons beginning with uridine, leading to the formation of N6-(dimethylallyl)adenosine (i(6)A).</text>
</comment>
<keyword evidence="6 11" id="KW-0819">tRNA processing</keyword>
<dbReference type="Proteomes" id="UP000256650">
    <property type="component" value="Unassembled WGS sequence"/>
</dbReference>
<sequence>MKPKTLAILGGSGAGKTALSLELASNYDCAILSLDSLSVYQEINIASAKPSLGERKGIPHFGIDVLHPNELQNIHNFIQEYHRAQAFCQKHNKHLLIVGGTSFYLKTLLCGLSPSPKLSSSEKLEIDSTIHHLGDLNAQYAYLRRVDLPYASKLKPQDSYRIVRALEIYFSTQTAPSVYFANNPPKPILKSCEIFEIYFARELLRTRIQERTQEMLNKGLLNEVQTLIARYGTQHQWAKSIGIKETLAYLNYQKSWDSSSTKPQSPIFSLESLKDSISLHTAQLAKRQGTFNKTQFPPHFCGTANEIYSQISSQIFCNFC</sequence>
<evidence type="ECO:0000256" key="3">
    <source>
        <dbReference type="ARBA" id="ARBA00005842"/>
    </source>
</evidence>
<evidence type="ECO:0000256" key="14">
    <source>
        <dbReference type="RuleBase" id="RU003785"/>
    </source>
</evidence>
<feature type="site" description="Interaction with substrate tRNA" evidence="11">
    <location>
        <position position="101"/>
    </location>
</feature>
<dbReference type="InterPro" id="IPR027417">
    <property type="entry name" value="P-loop_NTPase"/>
</dbReference>
<dbReference type="EC" id="2.5.1.75" evidence="11"/>
<evidence type="ECO:0000256" key="9">
    <source>
        <dbReference type="ARBA" id="ARBA00022842"/>
    </source>
</evidence>
<keyword evidence="8 11" id="KW-0067">ATP-binding</keyword>
<dbReference type="InterPro" id="IPR018022">
    <property type="entry name" value="IPT"/>
</dbReference>
<evidence type="ECO:0000256" key="1">
    <source>
        <dbReference type="ARBA" id="ARBA00001946"/>
    </source>
</evidence>
<feature type="region of interest" description="Interaction with substrate tRNA" evidence="11">
    <location>
        <begin position="35"/>
        <end position="38"/>
    </location>
</feature>